<dbReference type="InterPro" id="IPR039261">
    <property type="entry name" value="FNR_nucleotide-bd"/>
</dbReference>
<dbReference type="CDD" id="cd06183">
    <property type="entry name" value="cyt_b5_reduct_like"/>
    <property type="match status" value="1"/>
</dbReference>
<organism evidence="14 15">
    <name type="scientific">Aureobasidium pullulans</name>
    <name type="common">Black yeast</name>
    <name type="synonym">Pullularia pullulans</name>
    <dbReference type="NCBI Taxonomy" id="5580"/>
    <lineage>
        <taxon>Eukaryota</taxon>
        <taxon>Fungi</taxon>
        <taxon>Dikarya</taxon>
        <taxon>Ascomycota</taxon>
        <taxon>Pezizomycotina</taxon>
        <taxon>Dothideomycetes</taxon>
        <taxon>Dothideomycetidae</taxon>
        <taxon>Dothideales</taxon>
        <taxon>Saccotheciaceae</taxon>
        <taxon>Aureobasidium</taxon>
    </lineage>
</organism>
<gene>
    <name evidence="14" type="ORF">D6C83_03270</name>
</gene>
<feature type="binding site" evidence="12">
    <location>
        <position position="410"/>
    </location>
    <ligand>
        <name>FAD</name>
        <dbReference type="ChEBI" id="CHEBI:57692"/>
    </ligand>
</feature>
<keyword evidence="5" id="KW-0812">Transmembrane</keyword>
<dbReference type="FunFam" id="3.40.50.80:FF:000019">
    <property type="entry name" value="NADH-cytochrome b5 reductase"/>
    <property type="match status" value="1"/>
</dbReference>
<protein>
    <recommendedName>
        <fullName evidence="13">FAD-binding FR-type domain-containing protein</fullName>
    </recommendedName>
</protein>
<dbReference type="GO" id="GO:0005741">
    <property type="term" value="C:mitochondrial outer membrane"/>
    <property type="evidence" value="ECO:0007669"/>
    <property type="project" value="UniProtKB-SubCell"/>
</dbReference>
<dbReference type="Proteomes" id="UP000304947">
    <property type="component" value="Unassembled WGS sequence"/>
</dbReference>
<dbReference type="Pfam" id="PF00970">
    <property type="entry name" value="FAD_binding_6"/>
    <property type="match status" value="1"/>
</dbReference>
<dbReference type="Pfam" id="PF00175">
    <property type="entry name" value="NAD_binding_1"/>
    <property type="match status" value="1"/>
</dbReference>
<evidence type="ECO:0000256" key="6">
    <source>
        <dbReference type="ARBA" id="ARBA00022787"/>
    </source>
</evidence>
<evidence type="ECO:0000256" key="2">
    <source>
        <dbReference type="ARBA" id="ARBA00004572"/>
    </source>
</evidence>
<dbReference type="InterPro" id="IPR001709">
    <property type="entry name" value="Flavoprot_Pyr_Nucl_cyt_Rdtase"/>
</dbReference>
<dbReference type="InterPro" id="IPR017927">
    <property type="entry name" value="FAD-bd_FR_type"/>
</dbReference>
<dbReference type="InterPro" id="IPR003754">
    <property type="entry name" value="4pyrrol_synth_uPrphyn_synth"/>
</dbReference>
<accession>A0A4T0DIZ6</accession>
<evidence type="ECO:0000256" key="3">
    <source>
        <dbReference type="ARBA" id="ARBA00006105"/>
    </source>
</evidence>
<evidence type="ECO:0000256" key="10">
    <source>
        <dbReference type="ARBA" id="ARBA00023027"/>
    </source>
</evidence>
<dbReference type="SUPFAM" id="SSF63380">
    <property type="entry name" value="Riboflavin synthase domain-like"/>
    <property type="match status" value="1"/>
</dbReference>
<keyword evidence="6" id="KW-0496">Mitochondrion</keyword>
<dbReference type="EMBL" id="QZBU01000808">
    <property type="protein sequence ID" value="TIA60305.1"/>
    <property type="molecule type" value="Genomic_DNA"/>
</dbReference>
<dbReference type="PRINTS" id="PR00371">
    <property type="entry name" value="FPNCR"/>
</dbReference>
<evidence type="ECO:0000313" key="15">
    <source>
        <dbReference type="Proteomes" id="UP000304947"/>
    </source>
</evidence>
<evidence type="ECO:0000259" key="13">
    <source>
        <dbReference type="PROSITE" id="PS51384"/>
    </source>
</evidence>
<dbReference type="PANTHER" id="PTHR19370">
    <property type="entry name" value="NADH-CYTOCHROME B5 REDUCTASE"/>
    <property type="match status" value="1"/>
</dbReference>
<dbReference type="InterPro" id="IPR001834">
    <property type="entry name" value="CBR-like"/>
</dbReference>
<evidence type="ECO:0000313" key="14">
    <source>
        <dbReference type="EMBL" id="TIA60305.1"/>
    </source>
</evidence>
<dbReference type="GO" id="GO:0004852">
    <property type="term" value="F:uroporphyrinogen-III synthase activity"/>
    <property type="evidence" value="ECO:0007669"/>
    <property type="project" value="InterPro"/>
</dbReference>
<dbReference type="PROSITE" id="PS51384">
    <property type="entry name" value="FAD_FR"/>
    <property type="match status" value="1"/>
</dbReference>
<dbReference type="AlphaFoldDB" id="A0A4T0DIZ6"/>
<keyword evidence="4 12" id="KW-0285">Flavoprotein</keyword>
<keyword evidence="6" id="KW-1000">Mitochondrion outer membrane</keyword>
<evidence type="ECO:0000256" key="11">
    <source>
        <dbReference type="ARBA" id="ARBA00023136"/>
    </source>
</evidence>
<evidence type="ECO:0000256" key="7">
    <source>
        <dbReference type="ARBA" id="ARBA00022827"/>
    </source>
</evidence>
<feature type="binding site" evidence="12">
    <location>
        <position position="343"/>
    </location>
    <ligand>
        <name>FAD</name>
        <dbReference type="ChEBI" id="CHEBI:57692"/>
    </ligand>
</feature>
<dbReference type="SUPFAM" id="SSF52343">
    <property type="entry name" value="Ferredoxin reductase-like, C-terminal NADP-linked domain"/>
    <property type="match status" value="1"/>
</dbReference>
<reference evidence="14 15" key="1">
    <citation type="submission" date="2018-10" db="EMBL/GenBank/DDBJ databases">
        <title>Fifty Aureobasidium pullulans genomes reveal a recombining polyextremotolerant generalist.</title>
        <authorList>
            <person name="Gostincar C."/>
            <person name="Turk M."/>
            <person name="Zajc J."/>
            <person name="Gunde-Cimerman N."/>
        </authorList>
    </citation>
    <scope>NUCLEOTIDE SEQUENCE [LARGE SCALE GENOMIC DNA]</scope>
    <source>
        <strain evidence="14 15">EXF-3380</strain>
    </source>
</reference>
<comment type="similarity">
    <text evidence="3">Belongs to the flavoprotein pyridine nucleotide cytochrome reductase family.</text>
</comment>
<dbReference type="InterPro" id="IPR017938">
    <property type="entry name" value="Riboflavin_synthase-like_b-brl"/>
</dbReference>
<dbReference type="UniPathway" id="UPA00251">
    <property type="reaction ID" value="UER00320"/>
</dbReference>
<dbReference type="PRINTS" id="PR00406">
    <property type="entry name" value="CYTB5RDTASE"/>
</dbReference>
<dbReference type="GO" id="GO:0016491">
    <property type="term" value="F:oxidoreductase activity"/>
    <property type="evidence" value="ECO:0007669"/>
    <property type="project" value="UniProtKB-KW"/>
</dbReference>
<feature type="binding site" evidence="12">
    <location>
        <position position="358"/>
    </location>
    <ligand>
        <name>FAD</name>
        <dbReference type="ChEBI" id="CHEBI:57692"/>
    </ligand>
</feature>
<dbReference type="GO" id="GO:0005783">
    <property type="term" value="C:endoplasmic reticulum"/>
    <property type="evidence" value="ECO:0007669"/>
    <property type="project" value="TreeGrafter"/>
</dbReference>
<evidence type="ECO:0000256" key="9">
    <source>
        <dbReference type="ARBA" id="ARBA00023002"/>
    </source>
</evidence>
<evidence type="ECO:0000256" key="12">
    <source>
        <dbReference type="PIRSR" id="PIRSR601834-1"/>
    </source>
</evidence>
<dbReference type="SUPFAM" id="SSF69618">
    <property type="entry name" value="HemD-like"/>
    <property type="match status" value="1"/>
</dbReference>
<feature type="domain" description="FAD-binding FR-type" evidence="13">
    <location>
        <begin position="288"/>
        <end position="393"/>
    </location>
</feature>
<comment type="cofactor">
    <cofactor evidence="1 12">
        <name>FAD</name>
        <dbReference type="ChEBI" id="CHEBI:57692"/>
    </cofactor>
</comment>
<dbReference type="InterPro" id="IPR001433">
    <property type="entry name" value="OxRdtase_FAD/NAD-bd"/>
</dbReference>
<keyword evidence="10" id="KW-0520">NAD</keyword>
<dbReference type="InterPro" id="IPR008333">
    <property type="entry name" value="Cbr1-like_FAD-bd_dom"/>
</dbReference>
<comment type="subcellular location">
    <subcellularLocation>
        <location evidence="2">Mitochondrion outer membrane</location>
        <topology evidence="2">Single-pass membrane protein</topology>
    </subcellularLocation>
</comment>
<sequence>MSSTTSDVPVLLLKTKSIPADGYQDIFAGWNNYNPTFLPVLEHRFREDALAWLKTITTGSGFNNSDTTVDAESSFGGIIFTSQRAVEAFTSIVESLDPPTRDQLLPEALPLYVVGPATARGLRSLGLRCPIIGEETGNGAALAAFMLDHYNRLPATQTVRQNRKQTVQIVRKEPVSSQSNLLSTKTLSTIGAASLVAGTVTTVAYKLHGKVHIPGAQQYLHKINFLQSENGFLKGFLLASVLSAAFGAGFASYISKITTIPGGFGRSAMYKKVPKLPTRHFVGFLKSTEFQPLPLVSKQILPGQGLVRLTFELPTPTTRLGLPIGQHVAIQAKIGEQTITRSYTPTSNDTDLGKLVLLIRLYDDGMLTGQYLAKLKVGDQVLFRGPKGAMKYQKGYAKKIGMVAGGTGITPHYQLIRSICEDPRDTTEVSLVYANRTEDDILLRSELDLWAKSYPKNLKVHYMLDNPPEGWQYGSGFITKDVLEQHMPAPSNDGSTKILLCGPPGMINATKKNLVELGWKKPGAVGKQMQ</sequence>
<keyword evidence="7 12" id="KW-0274">FAD</keyword>
<keyword evidence="8" id="KW-1133">Transmembrane helix</keyword>
<proteinExistence type="inferred from homology"/>
<dbReference type="Pfam" id="PF02602">
    <property type="entry name" value="HEM4"/>
    <property type="match status" value="1"/>
</dbReference>
<evidence type="ECO:0000256" key="1">
    <source>
        <dbReference type="ARBA" id="ARBA00001974"/>
    </source>
</evidence>
<comment type="caution">
    <text evidence="14">The sequence shown here is derived from an EMBL/GenBank/DDBJ whole genome shotgun (WGS) entry which is preliminary data.</text>
</comment>
<evidence type="ECO:0000256" key="8">
    <source>
        <dbReference type="ARBA" id="ARBA00022989"/>
    </source>
</evidence>
<keyword evidence="9" id="KW-0560">Oxidoreductase</keyword>
<keyword evidence="11" id="KW-0472">Membrane</keyword>
<dbReference type="Gene3D" id="2.40.30.10">
    <property type="entry name" value="Translation factors"/>
    <property type="match status" value="1"/>
</dbReference>
<dbReference type="Gene3D" id="3.40.50.80">
    <property type="entry name" value="Nucleotide-binding domain of ferredoxin-NADP reductase (FNR) module"/>
    <property type="match status" value="1"/>
</dbReference>
<dbReference type="Gene3D" id="3.40.50.10090">
    <property type="match status" value="1"/>
</dbReference>
<dbReference type="InterPro" id="IPR036108">
    <property type="entry name" value="4pyrrol_syn_uPrphyn_synt_sf"/>
</dbReference>
<dbReference type="PANTHER" id="PTHR19370:SF178">
    <property type="entry name" value="CYTOCHROME-B5 REDUCTASE"/>
    <property type="match status" value="1"/>
</dbReference>
<evidence type="ECO:0000256" key="4">
    <source>
        <dbReference type="ARBA" id="ARBA00022630"/>
    </source>
</evidence>
<name>A0A4T0DIZ6_AURPU</name>
<feature type="binding site" evidence="12">
    <location>
        <position position="341"/>
    </location>
    <ligand>
        <name>FAD</name>
        <dbReference type="ChEBI" id="CHEBI:57692"/>
    </ligand>
</feature>
<dbReference type="GO" id="GO:0006782">
    <property type="term" value="P:protoporphyrinogen IX biosynthetic process"/>
    <property type="evidence" value="ECO:0007669"/>
    <property type="project" value="UniProtKB-UniPathway"/>
</dbReference>
<evidence type="ECO:0000256" key="5">
    <source>
        <dbReference type="ARBA" id="ARBA00022692"/>
    </source>
</evidence>
<feature type="non-terminal residue" evidence="14">
    <location>
        <position position="530"/>
    </location>
</feature>